<evidence type="ECO:0000313" key="9">
    <source>
        <dbReference type="EMBL" id="CAF4153878.1"/>
    </source>
</evidence>
<accession>A0A819Y758</accession>
<evidence type="ECO:0000313" key="7">
    <source>
        <dbReference type="EMBL" id="CAF3554960.1"/>
    </source>
</evidence>
<dbReference type="EMBL" id="CAJNON010000067">
    <property type="protein sequence ID" value="CAF0906802.1"/>
    <property type="molecule type" value="Genomic_DNA"/>
</dbReference>
<comment type="caution">
    <text evidence="9">The sequence shown here is derived from an EMBL/GenBank/DDBJ whole genome shotgun (WGS) entry which is preliminary data.</text>
</comment>
<dbReference type="SUPFAM" id="SSF54654">
    <property type="entry name" value="CI-2 family of serine protease inhibitors"/>
    <property type="match status" value="1"/>
</dbReference>
<evidence type="ECO:0000313" key="6">
    <source>
        <dbReference type="EMBL" id="CAF1517857.1"/>
    </source>
</evidence>
<sequence length="107" mass="12147">MLVRNRHRNLHFVPYNQGHRLATSYPTQVPNYQTSLATQNLNQQEKTSFPELVGRSSREAVAYLSARGLKPVLAKPNQAMTMDFRTDRVRIITDPTGRIVIQTPNVG</sequence>
<dbReference type="InterPro" id="IPR000864">
    <property type="entry name" value="Prot_inh_pot1"/>
</dbReference>
<dbReference type="Proteomes" id="UP000663844">
    <property type="component" value="Unassembled WGS sequence"/>
</dbReference>
<dbReference type="Proteomes" id="UP000663881">
    <property type="component" value="Unassembled WGS sequence"/>
</dbReference>
<evidence type="ECO:0000313" key="8">
    <source>
        <dbReference type="EMBL" id="CAF3840169.1"/>
    </source>
</evidence>
<dbReference type="EMBL" id="CAJNOG010002803">
    <property type="protein sequence ID" value="CAF1517857.1"/>
    <property type="molecule type" value="Genomic_DNA"/>
</dbReference>
<comment type="similarity">
    <text evidence="1">Belongs to the protease inhibitor I13 (potato type I serine protease inhibitor) family.</text>
</comment>
<dbReference type="GO" id="GO:0009611">
    <property type="term" value="P:response to wounding"/>
    <property type="evidence" value="ECO:0007669"/>
    <property type="project" value="InterPro"/>
</dbReference>
<keyword evidence="2" id="KW-0646">Protease inhibitor</keyword>
<name>A0A819Y758_9BILA</name>
<dbReference type="Proteomes" id="UP000663891">
    <property type="component" value="Unassembled WGS sequence"/>
</dbReference>
<dbReference type="EMBL" id="CAJOBB010001317">
    <property type="protein sequence ID" value="CAF3840169.1"/>
    <property type="molecule type" value="Genomic_DNA"/>
</dbReference>
<evidence type="ECO:0000313" key="10">
    <source>
        <dbReference type="Proteomes" id="UP000663881"/>
    </source>
</evidence>
<gene>
    <name evidence="5" type="ORF">IZO911_LOCUS12851</name>
    <name evidence="6" type="ORF">JYZ213_LOCUS44405</name>
    <name evidence="8" type="ORF">KXQ929_LOCUS19428</name>
    <name evidence="9" type="ORF">OKA104_LOCUS38404</name>
    <name evidence="7" type="ORF">OXD698_LOCUS4120</name>
    <name evidence="4" type="ORF">VCS650_LOCUS9615</name>
</gene>
<organism evidence="9 10">
    <name type="scientific">Adineta steineri</name>
    <dbReference type="NCBI Taxonomy" id="433720"/>
    <lineage>
        <taxon>Eukaryota</taxon>
        <taxon>Metazoa</taxon>
        <taxon>Spiralia</taxon>
        <taxon>Gnathifera</taxon>
        <taxon>Rotifera</taxon>
        <taxon>Eurotatoria</taxon>
        <taxon>Bdelloidea</taxon>
        <taxon>Adinetida</taxon>
        <taxon>Adinetidae</taxon>
        <taxon>Adineta</taxon>
    </lineage>
</organism>
<proteinExistence type="inferred from homology"/>
<evidence type="ECO:0000256" key="1">
    <source>
        <dbReference type="ARBA" id="ARBA00008210"/>
    </source>
</evidence>
<evidence type="ECO:0000313" key="5">
    <source>
        <dbReference type="EMBL" id="CAF0912422.1"/>
    </source>
</evidence>
<dbReference type="EMBL" id="CAJOAY010006920">
    <property type="protein sequence ID" value="CAF4153878.1"/>
    <property type="molecule type" value="Genomic_DNA"/>
</dbReference>
<dbReference type="OrthoDB" id="10013825at2759"/>
<dbReference type="Pfam" id="PF00280">
    <property type="entry name" value="potato_inhibit"/>
    <property type="match status" value="1"/>
</dbReference>
<evidence type="ECO:0000256" key="3">
    <source>
        <dbReference type="ARBA" id="ARBA00022900"/>
    </source>
</evidence>
<keyword evidence="3" id="KW-0722">Serine protease inhibitor</keyword>
<dbReference type="Gene3D" id="3.30.10.10">
    <property type="entry name" value="Trypsin Inhibitor V, subunit A"/>
    <property type="match status" value="1"/>
</dbReference>
<dbReference type="EMBL" id="CAJNOE010000101">
    <property type="protein sequence ID" value="CAF0912422.1"/>
    <property type="molecule type" value="Genomic_DNA"/>
</dbReference>
<evidence type="ECO:0000313" key="4">
    <source>
        <dbReference type="EMBL" id="CAF0906802.1"/>
    </source>
</evidence>
<evidence type="ECO:0000256" key="2">
    <source>
        <dbReference type="ARBA" id="ARBA00022690"/>
    </source>
</evidence>
<protein>
    <submittedName>
        <fullName evidence="9">Uncharacterized protein</fullName>
    </submittedName>
</protein>
<dbReference type="GO" id="GO:0004867">
    <property type="term" value="F:serine-type endopeptidase inhibitor activity"/>
    <property type="evidence" value="ECO:0007669"/>
    <property type="project" value="UniProtKB-KW"/>
</dbReference>
<dbReference type="Proteomes" id="UP000663868">
    <property type="component" value="Unassembled WGS sequence"/>
</dbReference>
<dbReference type="AlphaFoldDB" id="A0A819Y758"/>
<dbReference type="Proteomes" id="UP000663845">
    <property type="component" value="Unassembled WGS sequence"/>
</dbReference>
<dbReference type="InterPro" id="IPR036354">
    <property type="entry name" value="Prot_inh_pot1_sf"/>
</dbReference>
<dbReference type="EMBL" id="CAJOAZ010000152">
    <property type="protein sequence ID" value="CAF3554960.1"/>
    <property type="molecule type" value="Genomic_DNA"/>
</dbReference>
<reference evidence="9" key="1">
    <citation type="submission" date="2021-02" db="EMBL/GenBank/DDBJ databases">
        <authorList>
            <person name="Nowell W R."/>
        </authorList>
    </citation>
    <scope>NUCLEOTIDE SEQUENCE</scope>
</reference>
<dbReference type="Proteomes" id="UP000663860">
    <property type="component" value="Unassembled WGS sequence"/>
</dbReference>